<sequence length="685" mass="78126">MPPKKQIDASTSNREIADWTELRQTLLAMQESIQTTIHTTMLEMGDMLAQRITGQLPLRNEEEDNEIEDDRDNPFAGIEHAGDQRRLQRRAAGFPDNGRQQNHRWESRFKVEIPEFHGGVRGDALLDWMVSVEEILEFKQVPEDRRVPLVAMRFRGHAASWWKQLKTTRARTGRSPIQTWEKLKKHLRATFLPHTYDRLTYNKLQNLKQGSRSVEEYAEEFSLLLTRTKIYDSEEQLVSRFIGGLRPQLQNSLAQFDPTTIAEAHRRATSFEQQTRPSSSNWSSQTSKTRPSDSGSSLPSAQAKDTEMGTETPRQQSNTEDQQLRRSARIPAVKCFNCGEQGHRHAACPHPKRGLVADDKTGEEDAVYDSYGEDEDAIEKVLPTHGDTGRMLVVRRSCAAPRRQDNMWLRTNIFKSTCTINGYRCTFVIDSGSCRNVMSDVAVEKLGLLREPHPAPYTLGWLDERVNIRITHRVLVPFSIGEFYRDRTYCDIAPMDISHLLLSRPWEFDRKIIHDGALNTYSFYWETHKIVLLPSRENALEAPPSPPPQTQHRSQTEHPSTLLCSYSAFMSELRQEGVAYALFPASPPRVLSSTVNSTLEPVLAEFVDVFPAELPTGLPPLRDIQHHIDLIPGASLPNRPHYRMSPTEHEELRRQVKDLLSKGYVRESLSPCAVPALLIPKKDGT</sequence>
<dbReference type="Gene3D" id="2.40.70.10">
    <property type="entry name" value="Acid Proteases"/>
    <property type="match status" value="1"/>
</dbReference>
<dbReference type="InterPro" id="IPR021109">
    <property type="entry name" value="Peptidase_aspartic_dom_sf"/>
</dbReference>
<dbReference type="SUPFAM" id="SSF50630">
    <property type="entry name" value="Acid proteases"/>
    <property type="match status" value="1"/>
</dbReference>
<accession>A0A6J0LGN1</accession>
<reference evidence="5" key="2">
    <citation type="submission" date="2025-08" db="UniProtKB">
        <authorList>
            <consortium name="RefSeq"/>
        </authorList>
    </citation>
    <scope>IDENTIFICATION</scope>
    <source>
        <tissue evidence="5">Leaf</tissue>
    </source>
</reference>
<feature type="compositionally biased region" description="Polar residues" evidence="2">
    <location>
        <begin position="312"/>
        <end position="321"/>
    </location>
</feature>
<feature type="region of interest" description="Disordered" evidence="2">
    <location>
        <begin position="267"/>
        <end position="326"/>
    </location>
</feature>
<dbReference type="SUPFAM" id="SSF57756">
    <property type="entry name" value="Retrovirus zinc finger-like domains"/>
    <property type="match status" value="1"/>
</dbReference>
<evidence type="ECO:0000256" key="1">
    <source>
        <dbReference type="PROSITE-ProRule" id="PRU00047"/>
    </source>
</evidence>
<dbReference type="Pfam" id="PF13650">
    <property type="entry name" value="Asp_protease_2"/>
    <property type="match status" value="1"/>
</dbReference>
<proteinExistence type="predicted"/>
<dbReference type="AlphaFoldDB" id="A0A6J0LGN1"/>
<gene>
    <name evidence="5" type="primary">LOC108830279</name>
</gene>
<dbReference type="InterPro" id="IPR001878">
    <property type="entry name" value="Znf_CCHC"/>
</dbReference>
<organism evidence="4 5">
    <name type="scientific">Raphanus sativus</name>
    <name type="common">Radish</name>
    <name type="synonym">Raphanus raphanistrum var. sativus</name>
    <dbReference type="NCBI Taxonomy" id="3726"/>
    <lineage>
        <taxon>Eukaryota</taxon>
        <taxon>Viridiplantae</taxon>
        <taxon>Streptophyta</taxon>
        <taxon>Embryophyta</taxon>
        <taxon>Tracheophyta</taxon>
        <taxon>Spermatophyta</taxon>
        <taxon>Magnoliopsida</taxon>
        <taxon>eudicotyledons</taxon>
        <taxon>Gunneridae</taxon>
        <taxon>Pentapetalae</taxon>
        <taxon>rosids</taxon>
        <taxon>malvids</taxon>
        <taxon>Brassicales</taxon>
        <taxon>Brassicaceae</taxon>
        <taxon>Brassiceae</taxon>
        <taxon>Raphanus</taxon>
    </lineage>
</organism>
<feature type="region of interest" description="Disordered" evidence="2">
    <location>
        <begin position="59"/>
        <end position="86"/>
    </location>
</feature>
<dbReference type="CDD" id="cd00303">
    <property type="entry name" value="retropepsin_like"/>
    <property type="match status" value="1"/>
</dbReference>
<dbReference type="InterPro" id="IPR043502">
    <property type="entry name" value="DNA/RNA_pol_sf"/>
</dbReference>
<evidence type="ECO:0000313" key="5">
    <source>
        <dbReference type="RefSeq" id="XP_018459385.1"/>
    </source>
</evidence>
<dbReference type="InterPro" id="IPR005162">
    <property type="entry name" value="Retrotrans_gag_dom"/>
</dbReference>
<keyword evidence="4" id="KW-1185">Reference proteome</keyword>
<dbReference type="PANTHER" id="PTHR35046">
    <property type="entry name" value="ZINC KNUCKLE (CCHC-TYPE) FAMILY PROTEIN"/>
    <property type="match status" value="1"/>
</dbReference>
<protein>
    <submittedName>
        <fullName evidence="5">Uncharacterized protein LOC108830279</fullName>
    </submittedName>
</protein>
<dbReference type="Proteomes" id="UP000504610">
    <property type="component" value="Chromosome 7"/>
</dbReference>
<feature type="compositionally biased region" description="Low complexity" evidence="2">
    <location>
        <begin position="273"/>
        <end position="289"/>
    </location>
</feature>
<evidence type="ECO:0000259" key="3">
    <source>
        <dbReference type="PROSITE" id="PS50158"/>
    </source>
</evidence>
<feature type="domain" description="CCHC-type" evidence="3">
    <location>
        <begin position="334"/>
        <end position="349"/>
    </location>
</feature>
<keyword evidence="1" id="KW-0863">Zinc-finger</keyword>
<dbReference type="SUPFAM" id="SSF56672">
    <property type="entry name" value="DNA/RNA polymerases"/>
    <property type="match status" value="1"/>
</dbReference>
<keyword evidence="1" id="KW-0862">Zinc</keyword>
<feature type="region of interest" description="Disordered" evidence="2">
    <location>
        <begin position="538"/>
        <end position="557"/>
    </location>
</feature>
<dbReference type="GO" id="GO:0003676">
    <property type="term" value="F:nucleic acid binding"/>
    <property type="evidence" value="ECO:0007669"/>
    <property type="project" value="InterPro"/>
</dbReference>
<dbReference type="KEGG" id="rsz:108830279"/>
<dbReference type="RefSeq" id="XP_018459385.1">
    <property type="nucleotide sequence ID" value="XM_018603883.1"/>
</dbReference>
<keyword evidence="1" id="KW-0479">Metal-binding</keyword>
<dbReference type="Pfam" id="PF03732">
    <property type="entry name" value="Retrotrans_gag"/>
    <property type="match status" value="1"/>
</dbReference>
<dbReference type="Gene3D" id="3.10.10.10">
    <property type="entry name" value="HIV Type 1 Reverse Transcriptase, subunit A, domain 1"/>
    <property type="match status" value="1"/>
</dbReference>
<name>A0A6J0LGN1_RAPSA</name>
<evidence type="ECO:0000313" key="4">
    <source>
        <dbReference type="Proteomes" id="UP000504610"/>
    </source>
</evidence>
<dbReference type="GeneID" id="108830279"/>
<dbReference type="Gene3D" id="4.10.60.10">
    <property type="entry name" value="Zinc finger, CCHC-type"/>
    <property type="match status" value="1"/>
</dbReference>
<reference evidence="4" key="1">
    <citation type="journal article" date="2019" name="Database">
        <title>The radish genome database (RadishGD): an integrated information resource for radish genomics.</title>
        <authorList>
            <person name="Yu H.J."/>
            <person name="Baek S."/>
            <person name="Lee Y.J."/>
            <person name="Cho A."/>
            <person name="Mun J.H."/>
        </authorList>
    </citation>
    <scope>NUCLEOTIDE SEQUENCE [LARGE SCALE GENOMIC DNA]</scope>
    <source>
        <strain evidence="4">cv. WK10039</strain>
    </source>
</reference>
<feature type="compositionally biased region" description="Acidic residues" evidence="2">
    <location>
        <begin position="61"/>
        <end position="71"/>
    </location>
</feature>
<dbReference type="PANTHER" id="PTHR35046:SF18">
    <property type="entry name" value="RNA-DIRECTED DNA POLYMERASE"/>
    <property type="match status" value="1"/>
</dbReference>
<dbReference type="PROSITE" id="PS50158">
    <property type="entry name" value="ZF_CCHC"/>
    <property type="match status" value="1"/>
</dbReference>
<dbReference type="InterPro" id="IPR036875">
    <property type="entry name" value="Znf_CCHC_sf"/>
</dbReference>
<evidence type="ECO:0000256" key="2">
    <source>
        <dbReference type="SAM" id="MobiDB-lite"/>
    </source>
</evidence>
<dbReference type="GO" id="GO:0008270">
    <property type="term" value="F:zinc ion binding"/>
    <property type="evidence" value="ECO:0007669"/>
    <property type="project" value="UniProtKB-KW"/>
</dbReference>
<dbReference type="OrthoDB" id="407598at2759"/>